<dbReference type="SMART" id="SM00855">
    <property type="entry name" value="PGAM"/>
    <property type="match status" value="1"/>
</dbReference>
<organism evidence="1 2">
    <name type="scientific">Blastococcus haudaquaticus</name>
    <dbReference type="NCBI Taxonomy" id="1938745"/>
    <lineage>
        <taxon>Bacteria</taxon>
        <taxon>Bacillati</taxon>
        <taxon>Actinomycetota</taxon>
        <taxon>Actinomycetes</taxon>
        <taxon>Geodermatophilales</taxon>
        <taxon>Geodermatophilaceae</taxon>
        <taxon>Blastococcus</taxon>
    </lineage>
</organism>
<dbReference type="RefSeq" id="WP_097182480.1">
    <property type="nucleotide sequence ID" value="NZ_OCNK01000001.1"/>
</dbReference>
<dbReference type="InterPro" id="IPR050275">
    <property type="entry name" value="PGM_Phosphatase"/>
</dbReference>
<keyword evidence="2" id="KW-1185">Reference proteome</keyword>
<proteinExistence type="predicted"/>
<dbReference type="SUPFAM" id="SSF53254">
    <property type="entry name" value="Phosphoglycerate mutase-like"/>
    <property type="match status" value="1"/>
</dbReference>
<evidence type="ECO:0000313" key="1">
    <source>
        <dbReference type="EMBL" id="SOD94277.1"/>
    </source>
</evidence>
<dbReference type="OrthoDB" id="3215466at2"/>
<dbReference type="EMBL" id="OCNK01000001">
    <property type="protein sequence ID" value="SOD94277.1"/>
    <property type="molecule type" value="Genomic_DNA"/>
</dbReference>
<dbReference type="InterPro" id="IPR013078">
    <property type="entry name" value="His_Pase_superF_clade-1"/>
</dbReference>
<dbReference type="InterPro" id="IPR029033">
    <property type="entry name" value="His_PPase_superfam"/>
</dbReference>
<evidence type="ECO:0000313" key="2">
    <source>
        <dbReference type="Proteomes" id="UP000219482"/>
    </source>
</evidence>
<accession>A0A286GFI3</accession>
<dbReference type="GO" id="GO:0005737">
    <property type="term" value="C:cytoplasm"/>
    <property type="evidence" value="ECO:0007669"/>
    <property type="project" value="TreeGrafter"/>
</dbReference>
<dbReference type="CDD" id="cd07067">
    <property type="entry name" value="HP_PGM_like"/>
    <property type="match status" value="1"/>
</dbReference>
<dbReference type="Proteomes" id="UP000219482">
    <property type="component" value="Unassembled WGS sequence"/>
</dbReference>
<gene>
    <name evidence="1" type="ORF">SAMN06272739_0677</name>
</gene>
<dbReference type="GO" id="GO:0016791">
    <property type="term" value="F:phosphatase activity"/>
    <property type="evidence" value="ECO:0007669"/>
    <property type="project" value="TreeGrafter"/>
</dbReference>
<reference evidence="2" key="1">
    <citation type="submission" date="2017-09" db="EMBL/GenBank/DDBJ databases">
        <authorList>
            <person name="Varghese N."/>
            <person name="Submissions S."/>
        </authorList>
    </citation>
    <scope>NUCLEOTIDE SEQUENCE [LARGE SCALE GENOMIC DNA]</scope>
    <source>
        <strain evidence="2">DSM 44270</strain>
    </source>
</reference>
<protein>
    <submittedName>
        <fullName evidence="1">Broad specificity phosphatase PhoE</fullName>
    </submittedName>
</protein>
<dbReference type="AlphaFoldDB" id="A0A286GFI3"/>
<dbReference type="Pfam" id="PF00300">
    <property type="entry name" value="His_Phos_1"/>
    <property type="match status" value="1"/>
</dbReference>
<name>A0A286GFI3_9ACTN</name>
<sequence length="211" mass="22930">MSDRTVVHLLRHGEVFNPEGVLYGRLPGYRLSTTGEAMALAAAEWFVGKDVVHLVSSPLERAQQTAAPTASMLSLPVQIDERVIEAGNAFEGMKVAGGAGVFRAPRNWWRLRNPFEPSWGEPYVQIAARMLAAVEGARDAARGHEAVIVSHQLPIWTVRLHVEGRRYLHDPRRRQCGLASVTSLTYDGDRVVGVGYAEPAGATDPDAVPGA</sequence>
<dbReference type="Gene3D" id="3.40.50.1240">
    <property type="entry name" value="Phosphoglycerate mutase-like"/>
    <property type="match status" value="1"/>
</dbReference>
<dbReference type="PANTHER" id="PTHR48100">
    <property type="entry name" value="BROAD-SPECIFICITY PHOSPHATASE YOR283W-RELATED"/>
    <property type="match status" value="1"/>
</dbReference>
<dbReference type="PANTHER" id="PTHR48100:SF51">
    <property type="entry name" value="PHOSPHOGLYCERATE MUTASE"/>
    <property type="match status" value="1"/>
</dbReference>